<dbReference type="STRING" id="4999.A0A1Y1UU86"/>
<evidence type="ECO:0000313" key="4">
    <source>
        <dbReference type="EMBL" id="ORX40745.1"/>
    </source>
</evidence>
<dbReference type="GO" id="GO:0016791">
    <property type="term" value="F:phosphatase activity"/>
    <property type="evidence" value="ECO:0007669"/>
    <property type="project" value="UniProtKB-ARBA"/>
</dbReference>
<dbReference type="InterPro" id="IPR050561">
    <property type="entry name" value="PTP"/>
</dbReference>
<dbReference type="Pfam" id="PF22784">
    <property type="entry name" value="PTP-SAK"/>
    <property type="match status" value="1"/>
</dbReference>
<dbReference type="InParanoid" id="A0A1Y1UU86"/>
<dbReference type="InterPro" id="IPR000387">
    <property type="entry name" value="Tyr_Pase_dom"/>
</dbReference>
<protein>
    <recommendedName>
        <fullName evidence="3">Tyrosine specific protein phosphatases domain-containing protein</fullName>
    </recommendedName>
</protein>
<evidence type="ECO:0000256" key="2">
    <source>
        <dbReference type="SAM" id="MobiDB-lite"/>
    </source>
</evidence>
<keyword evidence="5" id="KW-1185">Reference proteome</keyword>
<dbReference type="InterPro" id="IPR057023">
    <property type="entry name" value="PTP-SAK"/>
</dbReference>
<dbReference type="Gene3D" id="3.90.190.10">
    <property type="entry name" value="Protein tyrosine phosphatase superfamily"/>
    <property type="match status" value="1"/>
</dbReference>
<reference evidence="4 5" key="1">
    <citation type="submission" date="2017-03" db="EMBL/GenBank/DDBJ databases">
        <title>Widespread Adenine N6-methylation of Active Genes in Fungi.</title>
        <authorList>
            <consortium name="DOE Joint Genome Institute"/>
            <person name="Mondo S.J."/>
            <person name="Dannebaum R.O."/>
            <person name="Kuo R.C."/>
            <person name="Louie K.B."/>
            <person name="Bewick A.J."/>
            <person name="Labutti K."/>
            <person name="Haridas S."/>
            <person name="Kuo A."/>
            <person name="Salamov A."/>
            <person name="Ahrendt S.R."/>
            <person name="Lau R."/>
            <person name="Bowen B.P."/>
            <person name="Lipzen A."/>
            <person name="Sullivan W."/>
            <person name="Andreopoulos W.B."/>
            <person name="Clum A."/>
            <person name="Lindquist E."/>
            <person name="Daum C."/>
            <person name="Northen T.R."/>
            <person name="Ramamoorthy G."/>
            <person name="Schmitz R.J."/>
            <person name="Gryganskyi A."/>
            <person name="Culley D."/>
            <person name="Magnuson J."/>
            <person name="James T.Y."/>
            <person name="O'Malley M.A."/>
            <person name="Stajich J.E."/>
            <person name="Spatafora J.W."/>
            <person name="Visel A."/>
            <person name="Grigoriev I.V."/>
        </authorList>
    </citation>
    <scope>NUCLEOTIDE SEQUENCE [LARGE SCALE GENOMIC DNA]</scope>
    <source>
        <strain evidence="4 5">NRRL Y-17943</strain>
    </source>
</reference>
<evidence type="ECO:0000313" key="5">
    <source>
        <dbReference type="Proteomes" id="UP000193218"/>
    </source>
</evidence>
<sequence length="626" mass="68486">MAAPTPYCPQRVATPTMKHNAPQKQPSQLRRKAKLPAWASRREQPEPETSSLWDSDTISRTQSLASVATSASLDSSFSNDDRRSSIPSMSTSSSSFIITPLATPASSRAPSLIQIDEPDDTPTKSWVPNFGKMAKAVVHHGMSISFGDKKSRKKPEPEIERLEAEARRQQWALEQQQRVQECARLCSQWPQSGYNQMKWGPYGSKQYYEPQSYCNPQHVASVMQRQAELERKMCQESALFFSCRPSNFSSPHSSPRLSADLSAAMSESLIPSSLSDSLISSTDSLTSKTSLSDLRSLSMEDRPASVCGFKRPLAASFEEDKRRRVDDMVVEEIVIKSASTPNLGDTVFGHVVKTSDSHPIVISPFLPPELINIISHSVTTSPASPSILVSSVDVPSLLLSFMPSVQPKGPGMLLGNLLLSSCPGKRLRMEGPVKGRGPVCRDLETDLRRIKNEGVGCLVCCLDDSELALLGVPWDTYASVASSIGLDVVRLPMPDGFTPVSLSLFDAQINLIAEKYTLQGINVLVHCRGGVGRAGLTASAWAIKMGFVTPHPSLTLVAEAAFSKLSDVNPHAPGLHLPAELEHQICMSMVERVIAMIRSRRGLKAIESFEQVQFLAAYVKWLRAGR</sequence>
<comment type="caution">
    <text evidence="4">The sequence shown here is derived from an EMBL/GenBank/DDBJ whole genome shotgun (WGS) entry which is preliminary data.</text>
</comment>
<feature type="region of interest" description="Disordered" evidence="2">
    <location>
        <begin position="107"/>
        <end position="126"/>
    </location>
</feature>
<dbReference type="EMBL" id="NBSH01000001">
    <property type="protein sequence ID" value="ORX40745.1"/>
    <property type="molecule type" value="Genomic_DNA"/>
</dbReference>
<dbReference type="GeneID" id="33556137"/>
<feature type="domain" description="Tyrosine specific protein phosphatases" evidence="3">
    <location>
        <begin position="503"/>
        <end position="544"/>
    </location>
</feature>
<feature type="region of interest" description="Disordered" evidence="2">
    <location>
        <begin position="1"/>
        <end position="93"/>
    </location>
</feature>
<gene>
    <name evidence="4" type="ORF">BD324DRAFT_611927</name>
</gene>
<proteinExistence type="predicted"/>
<dbReference type="InterPro" id="IPR029021">
    <property type="entry name" value="Prot-tyrosine_phosphatase-like"/>
</dbReference>
<feature type="compositionally biased region" description="Polar residues" evidence="2">
    <location>
        <begin position="47"/>
        <end position="71"/>
    </location>
</feature>
<dbReference type="SUPFAM" id="SSF52799">
    <property type="entry name" value="(Phosphotyrosine protein) phosphatases II"/>
    <property type="match status" value="1"/>
</dbReference>
<evidence type="ECO:0000256" key="1">
    <source>
        <dbReference type="ARBA" id="ARBA00022801"/>
    </source>
</evidence>
<evidence type="ECO:0000259" key="3">
    <source>
        <dbReference type="PROSITE" id="PS50056"/>
    </source>
</evidence>
<accession>A0A1Y1UU86</accession>
<dbReference type="RefSeq" id="XP_021874424.1">
    <property type="nucleotide sequence ID" value="XM_022014329.1"/>
</dbReference>
<keyword evidence="1" id="KW-0378">Hydrolase</keyword>
<dbReference type="PROSITE" id="PS50056">
    <property type="entry name" value="TYR_PHOSPHATASE_2"/>
    <property type="match status" value="1"/>
</dbReference>
<dbReference type="OrthoDB" id="266663at2759"/>
<dbReference type="Proteomes" id="UP000193218">
    <property type="component" value="Unassembled WGS sequence"/>
</dbReference>
<name>A0A1Y1UU86_9TREE</name>
<dbReference type="AlphaFoldDB" id="A0A1Y1UU86"/>
<organism evidence="4 5">
    <name type="scientific">Kockovaella imperatae</name>
    <dbReference type="NCBI Taxonomy" id="4999"/>
    <lineage>
        <taxon>Eukaryota</taxon>
        <taxon>Fungi</taxon>
        <taxon>Dikarya</taxon>
        <taxon>Basidiomycota</taxon>
        <taxon>Agaricomycotina</taxon>
        <taxon>Tremellomycetes</taxon>
        <taxon>Tremellales</taxon>
        <taxon>Cuniculitremaceae</taxon>
        <taxon>Kockovaella</taxon>
    </lineage>
</organism>
<dbReference type="PANTHER" id="PTHR23339">
    <property type="entry name" value="TYROSINE SPECIFIC PROTEIN PHOSPHATASE AND DUAL SPECIFICITY PROTEIN PHOSPHATASE"/>
    <property type="match status" value="1"/>
</dbReference>